<dbReference type="PANTHER" id="PTHR45672">
    <property type="entry name" value="PROTEIN DISULFIDE-ISOMERASE C17H9.14C-RELATED"/>
    <property type="match status" value="1"/>
</dbReference>
<accession>A0A6C0KRZ6</accession>
<organism evidence="2">
    <name type="scientific">viral metagenome</name>
    <dbReference type="NCBI Taxonomy" id="1070528"/>
    <lineage>
        <taxon>unclassified sequences</taxon>
        <taxon>metagenomes</taxon>
        <taxon>organismal metagenomes</taxon>
    </lineage>
</organism>
<dbReference type="InterPro" id="IPR013766">
    <property type="entry name" value="Thioredoxin_domain"/>
</dbReference>
<proteinExistence type="predicted"/>
<dbReference type="GO" id="GO:0006457">
    <property type="term" value="P:protein folding"/>
    <property type="evidence" value="ECO:0007669"/>
    <property type="project" value="TreeGrafter"/>
</dbReference>
<dbReference type="InterPro" id="IPR036249">
    <property type="entry name" value="Thioredoxin-like_sf"/>
</dbReference>
<dbReference type="PANTHER" id="PTHR45672:SF11">
    <property type="entry name" value="PROTEIN DISULFIDE-ISOMERASE C17H9.14C"/>
    <property type="match status" value="1"/>
</dbReference>
<dbReference type="EMBL" id="MN740968">
    <property type="protein sequence ID" value="QHU20369.1"/>
    <property type="molecule type" value="Genomic_DNA"/>
</dbReference>
<dbReference type="AlphaFoldDB" id="A0A6C0KRZ6"/>
<dbReference type="SUPFAM" id="SSF52833">
    <property type="entry name" value="Thioredoxin-like"/>
    <property type="match status" value="1"/>
</dbReference>
<evidence type="ECO:0000259" key="1">
    <source>
        <dbReference type="PROSITE" id="PS51352"/>
    </source>
</evidence>
<dbReference type="Gene3D" id="3.40.30.10">
    <property type="entry name" value="Glutaredoxin"/>
    <property type="match status" value="1"/>
</dbReference>
<dbReference type="Pfam" id="PF00085">
    <property type="entry name" value="Thioredoxin"/>
    <property type="match status" value="1"/>
</dbReference>
<evidence type="ECO:0000313" key="2">
    <source>
        <dbReference type="EMBL" id="QHU20369.1"/>
    </source>
</evidence>
<dbReference type="CDD" id="cd02961">
    <property type="entry name" value="PDI_a_family"/>
    <property type="match status" value="1"/>
</dbReference>
<name>A0A6C0KRZ6_9ZZZZ</name>
<dbReference type="GO" id="GO:0003756">
    <property type="term" value="F:protein disulfide isomerase activity"/>
    <property type="evidence" value="ECO:0007669"/>
    <property type="project" value="TreeGrafter"/>
</dbReference>
<protein>
    <recommendedName>
        <fullName evidence="1">Thioredoxin domain-containing protein</fullName>
    </recommendedName>
</protein>
<dbReference type="PROSITE" id="PS51352">
    <property type="entry name" value="THIOREDOXIN_2"/>
    <property type="match status" value="1"/>
</dbReference>
<dbReference type="GO" id="GO:0005783">
    <property type="term" value="C:endoplasmic reticulum"/>
    <property type="evidence" value="ECO:0007669"/>
    <property type="project" value="TreeGrafter"/>
</dbReference>
<feature type="domain" description="Thioredoxin" evidence="1">
    <location>
        <begin position="6"/>
        <end position="122"/>
    </location>
</feature>
<reference evidence="2" key="1">
    <citation type="journal article" date="2020" name="Nature">
        <title>Giant virus diversity and host interactions through global metagenomics.</title>
        <authorList>
            <person name="Schulz F."/>
            <person name="Roux S."/>
            <person name="Paez-Espino D."/>
            <person name="Jungbluth S."/>
            <person name="Walsh D.A."/>
            <person name="Denef V.J."/>
            <person name="McMahon K.D."/>
            <person name="Konstantinidis K.T."/>
            <person name="Eloe-Fadrosh E.A."/>
            <person name="Kyrpides N.C."/>
            <person name="Woyke T."/>
        </authorList>
    </citation>
    <scope>NUCLEOTIDE SEQUENCE</scope>
    <source>
        <strain evidence="2">GVMAG-S-3300013093-109</strain>
    </source>
</reference>
<sequence length="122" mass="13759">MRPIILFIAILILLLLLLRMEGRQYEGFEDSSKKVVVCKADWCGHCKKAAPEFEKMAAAPMTLKDGSKVPVQILDADRDKEELKKYTIKGFPTILVVDGANQTEYPGERTHDGVLNFLNSNY</sequence>
<dbReference type="InterPro" id="IPR051063">
    <property type="entry name" value="PDI"/>
</dbReference>